<comment type="caution">
    <text evidence="9">The sequence shown here is derived from an EMBL/GenBank/DDBJ whole genome shotgun (WGS) entry which is preliminary data.</text>
</comment>
<evidence type="ECO:0000256" key="3">
    <source>
        <dbReference type="ARBA" id="ARBA00022692"/>
    </source>
</evidence>
<accession>A0A2U1ZZT2</accession>
<evidence type="ECO:0000256" key="2">
    <source>
        <dbReference type="ARBA" id="ARBA00022475"/>
    </source>
</evidence>
<evidence type="ECO:0000256" key="7">
    <source>
        <dbReference type="SAM" id="Phobius"/>
    </source>
</evidence>
<keyword evidence="4 7" id="KW-1133">Transmembrane helix</keyword>
<gene>
    <name evidence="9" type="ORF">C8046_08635</name>
</gene>
<dbReference type="GO" id="GO:0005886">
    <property type="term" value="C:plasma membrane"/>
    <property type="evidence" value="ECO:0007669"/>
    <property type="project" value="UniProtKB-SubCell"/>
</dbReference>
<evidence type="ECO:0000256" key="5">
    <source>
        <dbReference type="ARBA" id="ARBA00023136"/>
    </source>
</evidence>
<evidence type="ECO:0000256" key="4">
    <source>
        <dbReference type="ARBA" id="ARBA00022989"/>
    </source>
</evidence>
<evidence type="ECO:0000256" key="1">
    <source>
        <dbReference type="ARBA" id="ARBA00004651"/>
    </source>
</evidence>
<keyword evidence="10" id="KW-1185">Reference proteome</keyword>
<dbReference type="PANTHER" id="PTHR35007">
    <property type="entry name" value="INTEGRAL MEMBRANE PROTEIN-RELATED"/>
    <property type="match status" value="1"/>
</dbReference>
<keyword evidence="3 7" id="KW-0812">Transmembrane</keyword>
<feature type="region of interest" description="Disordered" evidence="6">
    <location>
        <begin position="1"/>
        <end position="255"/>
    </location>
</feature>
<feature type="compositionally biased region" description="Basic and acidic residues" evidence="6">
    <location>
        <begin position="158"/>
        <end position="178"/>
    </location>
</feature>
<feature type="compositionally biased region" description="Basic and acidic residues" evidence="6">
    <location>
        <begin position="205"/>
        <end position="215"/>
    </location>
</feature>
<feature type="compositionally biased region" description="Basic residues" evidence="6">
    <location>
        <begin position="1"/>
        <end position="10"/>
    </location>
</feature>
<dbReference type="PANTHER" id="PTHR35007:SF3">
    <property type="entry name" value="POSSIBLE CONSERVED ALANINE RICH MEMBRANE PROTEIN"/>
    <property type="match status" value="1"/>
</dbReference>
<dbReference type="Proteomes" id="UP000245166">
    <property type="component" value="Unassembled WGS sequence"/>
</dbReference>
<dbReference type="EMBL" id="PYHR01000002">
    <property type="protein sequence ID" value="PWD52460.1"/>
    <property type="molecule type" value="Genomic_DNA"/>
</dbReference>
<feature type="compositionally biased region" description="Basic residues" evidence="6">
    <location>
        <begin position="147"/>
        <end position="157"/>
    </location>
</feature>
<evidence type="ECO:0000256" key="6">
    <source>
        <dbReference type="SAM" id="MobiDB-lite"/>
    </source>
</evidence>
<name>A0A2U1ZZT2_9MICO</name>
<feature type="compositionally biased region" description="Gly residues" evidence="6">
    <location>
        <begin position="137"/>
        <end position="146"/>
    </location>
</feature>
<protein>
    <recommendedName>
        <fullName evidence="8">Type II secretion system protein GspF domain-containing protein</fullName>
    </recommendedName>
</protein>
<feature type="compositionally biased region" description="Gly residues" evidence="6">
    <location>
        <begin position="18"/>
        <end position="40"/>
    </location>
</feature>
<keyword evidence="2" id="KW-1003">Cell membrane</keyword>
<evidence type="ECO:0000259" key="8">
    <source>
        <dbReference type="Pfam" id="PF00482"/>
    </source>
</evidence>
<keyword evidence="5 7" id="KW-0472">Membrane</keyword>
<dbReference type="AlphaFoldDB" id="A0A2U1ZZT2"/>
<sequence>MTSSRARRGRPSPAASSWGGGERGGRGGAGGSGARTGGGACRRRAGREWRSAPSGLRARDRGSGCGSRQPGGPTRPPVVRSGVASGARDPAPGGPVHPGREPAAVRRRCRRGLAGSPRQVGRRRRRRRRGRRAGAAAGAGGGVGGRRCGRRRLPPRRALRDAAGRDPRRVRARGDGGRGRGRRATSGPGRSRDDGPAARLAAGGERPRRYRDGCRPARHGAARRARRDLAGGGRGVPRPRAVVDPTAGPRRGADREQVGPVIVAGLALAVATWLTLGRGRGRLRTAQVAVVPGVELDPAVACDLVAAVLRAGASVPAALEHLGQAVGGEPGREVEVGARMLRFGAGWEEAFERAPTTWEPVLEALRLAWSDGVAPGPTLAATAGALRASRAARAREEAERLGVRLVLPLGLCLLPAFVLMGLVPVMVATGGDLLGWGR</sequence>
<feature type="transmembrane region" description="Helical" evidence="7">
    <location>
        <begin position="405"/>
        <end position="428"/>
    </location>
</feature>
<feature type="compositionally biased region" description="Basic residues" evidence="6">
    <location>
        <begin position="216"/>
        <end position="226"/>
    </location>
</feature>
<comment type="subcellular location">
    <subcellularLocation>
        <location evidence="1">Cell membrane</location>
        <topology evidence="1">Multi-pass membrane protein</topology>
    </subcellularLocation>
</comment>
<feature type="transmembrane region" description="Helical" evidence="7">
    <location>
        <begin position="258"/>
        <end position="276"/>
    </location>
</feature>
<reference evidence="9 10" key="1">
    <citation type="submission" date="2018-03" db="EMBL/GenBank/DDBJ databases">
        <title>Genome assembly of novel Miniimonas species PCH200.</title>
        <authorList>
            <person name="Thakur V."/>
            <person name="Kumar V."/>
            <person name="Singh D."/>
        </authorList>
    </citation>
    <scope>NUCLEOTIDE SEQUENCE [LARGE SCALE GENOMIC DNA]</scope>
    <source>
        <strain evidence="9 10">PCH200</strain>
    </source>
</reference>
<evidence type="ECO:0000313" key="10">
    <source>
        <dbReference type="Proteomes" id="UP000245166"/>
    </source>
</evidence>
<organism evidence="9 10">
    <name type="scientific">Serinibacter arcticus</name>
    <dbReference type="NCBI Taxonomy" id="1655435"/>
    <lineage>
        <taxon>Bacteria</taxon>
        <taxon>Bacillati</taxon>
        <taxon>Actinomycetota</taxon>
        <taxon>Actinomycetes</taxon>
        <taxon>Micrococcales</taxon>
        <taxon>Beutenbergiaceae</taxon>
        <taxon>Serinibacter</taxon>
    </lineage>
</organism>
<feature type="compositionally biased region" description="Basic residues" evidence="6">
    <location>
        <begin position="120"/>
        <end position="132"/>
    </location>
</feature>
<evidence type="ECO:0000313" key="9">
    <source>
        <dbReference type="EMBL" id="PWD52460.1"/>
    </source>
</evidence>
<feature type="domain" description="Type II secretion system protein GspF" evidence="8">
    <location>
        <begin position="302"/>
        <end position="422"/>
    </location>
</feature>
<proteinExistence type="predicted"/>
<dbReference type="Pfam" id="PF00482">
    <property type="entry name" value="T2SSF"/>
    <property type="match status" value="1"/>
</dbReference>
<dbReference type="InterPro" id="IPR018076">
    <property type="entry name" value="T2SS_GspF_dom"/>
</dbReference>